<keyword evidence="3" id="KW-0677">Repeat</keyword>
<evidence type="ECO:0000256" key="9">
    <source>
        <dbReference type="SAM" id="MobiDB-lite"/>
    </source>
</evidence>
<name>A0A8S0U678_OLEEU</name>
<dbReference type="OrthoDB" id="5353557at2759"/>
<dbReference type="SUPFAM" id="SSF54631">
    <property type="entry name" value="CBS-domain pair"/>
    <property type="match status" value="1"/>
</dbReference>
<dbReference type="Gramene" id="OE9A082930T1">
    <property type="protein sequence ID" value="OE9A082930C1"/>
    <property type="gene ID" value="OE9A082930"/>
</dbReference>
<feature type="compositionally biased region" description="Basic and acidic residues" evidence="9">
    <location>
        <begin position="521"/>
        <end position="532"/>
    </location>
</feature>
<dbReference type="CDD" id="cd04590">
    <property type="entry name" value="CBS_pair_CorC_HlyC_assoc"/>
    <property type="match status" value="1"/>
</dbReference>
<keyword evidence="7" id="KW-0325">Glycoprotein</keyword>
<feature type="transmembrane region" description="Helical" evidence="10">
    <location>
        <begin position="128"/>
        <end position="148"/>
    </location>
</feature>
<dbReference type="InterPro" id="IPR044751">
    <property type="entry name" value="Ion_transp-like_CBS"/>
</dbReference>
<protein>
    <submittedName>
        <fullName evidence="12">DUF21 domain-containing At5g52790</fullName>
    </submittedName>
</protein>
<feature type="transmembrane region" description="Helical" evidence="10">
    <location>
        <begin position="13"/>
        <end position="40"/>
    </location>
</feature>
<evidence type="ECO:0000256" key="1">
    <source>
        <dbReference type="ARBA" id="ARBA00004141"/>
    </source>
</evidence>
<proteinExistence type="predicted"/>
<comment type="caution">
    <text evidence="12">The sequence shown here is derived from an EMBL/GenBank/DDBJ whole genome shotgun (WGS) entry which is preliminary data.</text>
</comment>
<dbReference type="InterPro" id="IPR046342">
    <property type="entry name" value="CBS_dom_sf"/>
</dbReference>
<dbReference type="GO" id="GO:0030026">
    <property type="term" value="P:intracellular manganese ion homeostasis"/>
    <property type="evidence" value="ECO:0007669"/>
    <property type="project" value="TreeGrafter"/>
</dbReference>
<evidence type="ECO:0000256" key="10">
    <source>
        <dbReference type="SAM" id="Phobius"/>
    </source>
</evidence>
<evidence type="ECO:0000256" key="4">
    <source>
        <dbReference type="ARBA" id="ARBA00022989"/>
    </source>
</evidence>
<dbReference type="GO" id="GO:0010960">
    <property type="term" value="P:magnesium ion homeostasis"/>
    <property type="evidence" value="ECO:0007669"/>
    <property type="project" value="InterPro"/>
</dbReference>
<dbReference type="InterPro" id="IPR000644">
    <property type="entry name" value="CBS_dom"/>
</dbReference>
<keyword evidence="13" id="KW-1185">Reference proteome</keyword>
<dbReference type="InterPro" id="IPR045095">
    <property type="entry name" value="ACDP"/>
</dbReference>
<dbReference type="PANTHER" id="PTHR12064:SF72">
    <property type="entry name" value="CBS DOMAIN PROTEIN"/>
    <property type="match status" value="1"/>
</dbReference>
<feature type="region of interest" description="Disordered" evidence="9">
    <location>
        <begin position="440"/>
        <end position="461"/>
    </location>
</feature>
<feature type="region of interest" description="Disordered" evidence="9">
    <location>
        <begin position="496"/>
        <end position="532"/>
    </location>
</feature>
<feature type="compositionally biased region" description="Basic and acidic residues" evidence="9">
    <location>
        <begin position="311"/>
        <end position="324"/>
    </location>
</feature>
<sequence>MRDDDTPCCEPRFWINLAISLFLVLFAGLTSGLSIGLLSYSQVDLEVLTKAGLPQDKKNAEKILPIVKNECLLLCTLLIGKSLALETLPIFLDTIFPFWAAILVSVTFVIAFAEVIPQAVCSRYGLSFGAKFVSFVQFLLFIFFPVAYPISKLLDWLLGKSRSALLRRTELKTLVDLHSVKAGKGGELTDDETTIITGALNMTERTAKDAMTPISKTFSLDINSKLDMYTMGAIVSQGHSRVPVYTGNATNIIGLILVKNLIFCHPEDETPIKDLIIRKIPRVHENWPLYDVLKLFQKGHSHMAVVVKCKKDPKQTSKDPKARPDFTSIRIQSNPELTQADGKGSKPPFAAKELRNDSPIHSGYGEIQSLAWIRREKGEANVLKHEMESHENKLSHDEVIGIITMEDVMEELLQEEILDETDQHIDIHKIRINILPPRRLSSSSPGTASLSQFYRRTPEPEDSPISYYHSPILHSPIPPFVPSPFVKPVLYASPGKAVSNSPIRSAGTVRSSPSSRQVSRKSYERLRQGSNA</sequence>
<feature type="compositionally biased region" description="Low complexity" evidence="9">
    <location>
        <begin position="440"/>
        <end position="451"/>
    </location>
</feature>
<dbReference type="PANTHER" id="PTHR12064">
    <property type="entry name" value="METAL TRANSPORTER CNNM"/>
    <property type="match status" value="1"/>
</dbReference>
<dbReference type="Pfam" id="PF01595">
    <property type="entry name" value="CNNM"/>
    <property type="match status" value="1"/>
</dbReference>
<evidence type="ECO:0000313" key="13">
    <source>
        <dbReference type="Proteomes" id="UP000594638"/>
    </source>
</evidence>
<dbReference type="FunFam" id="3.10.580.10:FF:000015">
    <property type="entry name" value="DUF21 domain-containing protein"/>
    <property type="match status" value="1"/>
</dbReference>
<evidence type="ECO:0000256" key="6">
    <source>
        <dbReference type="ARBA" id="ARBA00023136"/>
    </source>
</evidence>
<evidence type="ECO:0000256" key="7">
    <source>
        <dbReference type="ARBA" id="ARBA00023180"/>
    </source>
</evidence>
<dbReference type="PROSITE" id="PS51846">
    <property type="entry name" value="CNNM"/>
    <property type="match status" value="1"/>
</dbReference>
<dbReference type="AlphaFoldDB" id="A0A8S0U678"/>
<dbReference type="GO" id="GO:0016020">
    <property type="term" value="C:membrane"/>
    <property type="evidence" value="ECO:0007669"/>
    <property type="project" value="UniProtKB-SubCell"/>
</dbReference>
<feature type="region of interest" description="Disordered" evidence="9">
    <location>
        <begin position="311"/>
        <end position="349"/>
    </location>
</feature>
<evidence type="ECO:0000256" key="2">
    <source>
        <dbReference type="ARBA" id="ARBA00022692"/>
    </source>
</evidence>
<feature type="transmembrane region" description="Helical" evidence="10">
    <location>
        <begin position="98"/>
        <end position="116"/>
    </location>
</feature>
<dbReference type="GO" id="GO:0005737">
    <property type="term" value="C:cytoplasm"/>
    <property type="evidence" value="ECO:0007669"/>
    <property type="project" value="TreeGrafter"/>
</dbReference>
<keyword evidence="2 8" id="KW-0812">Transmembrane</keyword>
<dbReference type="EMBL" id="CACTIH010007453">
    <property type="protein sequence ID" value="CAA3013778.1"/>
    <property type="molecule type" value="Genomic_DNA"/>
</dbReference>
<reference evidence="12 13" key="1">
    <citation type="submission" date="2019-12" db="EMBL/GenBank/DDBJ databases">
        <authorList>
            <person name="Alioto T."/>
            <person name="Alioto T."/>
            <person name="Gomez Garrido J."/>
        </authorList>
    </citation>
    <scope>NUCLEOTIDE SEQUENCE [LARGE SCALE GENOMIC DNA]</scope>
</reference>
<keyword evidence="4 8" id="KW-1133">Transmembrane helix</keyword>
<evidence type="ECO:0000313" key="12">
    <source>
        <dbReference type="EMBL" id="CAA3013778.1"/>
    </source>
</evidence>
<organism evidence="12 13">
    <name type="scientific">Olea europaea subsp. europaea</name>
    <dbReference type="NCBI Taxonomy" id="158383"/>
    <lineage>
        <taxon>Eukaryota</taxon>
        <taxon>Viridiplantae</taxon>
        <taxon>Streptophyta</taxon>
        <taxon>Embryophyta</taxon>
        <taxon>Tracheophyta</taxon>
        <taxon>Spermatophyta</taxon>
        <taxon>Magnoliopsida</taxon>
        <taxon>eudicotyledons</taxon>
        <taxon>Gunneridae</taxon>
        <taxon>Pentapetalae</taxon>
        <taxon>asterids</taxon>
        <taxon>lamiids</taxon>
        <taxon>Lamiales</taxon>
        <taxon>Oleaceae</taxon>
        <taxon>Oleeae</taxon>
        <taxon>Olea</taxon>
    </lineage>
</organism>
<keyword evidence="6 8" id="KW-0472">Membrane</keyword>
<evidence type="ECO:0000256" key="5">
    <source>
        <dbReference type="ARBA" id="ARBA00023122"/>
    </source>
</evidence>
<accession>A0A8S0U678</accession>
<dbReference type="InterPro" id="IPR002550">
    <property type="entry name" value="CNNM"/>
</dbReference>
<dbReference type="Gene3D" id="3.10.580.10">
    <property type="entry name" value="CBS-domain"/>
    <property type="match status" value="2"/>
</dbReference>
<comment type="subcellular location">
    <subcellularLocation>
        <location evidence="1">Membrane</location>
        <topology evidence="1">Multi-pass membrane protein</topology>
    </subcellularLocation>
</comment>
<dbReference type="Proteomes" id="UP000594638">
    <property type="component" value="Unassembled WGS sequence"/>
</dbReference>
<gene>
    <name evidence="12" type="ORF">OLEA9_A082930</name>
</gene>
<evidence type="ECO:0000256" key="8">
    <source>
        <dbReference type="PROSITE-ProRule" id="PRU01193"/>
    </source>
</evidence>
<dbReference type="Pfam" id="PF00571">
    <property type="entry name" value="CBS"/>
    <property type="match status" value="1"/>
</dbReference>
<feature type="domain" description="CNNM transmembrane" evidence="11">
    <location>
        <begin position="9"/>
        <end position="192"/>
    </location>
</feature>
<evidence type="ECO:0000256" key="3">
    <source>
        <dbReference type="ARBA" id="ARBA00022737"/>
    </source>
</evidence>
<evidence type="ECO:0000259" key="11">
    <source>
        <dbReference type="PROSITE" id="PS51846"/>
    </source>
</evidence>
<keyword evidence="5" id="KW-0129">CBS domain</keyword>